<evidence type="ECO:0000313" key="1">
    <source>
        <dbReference type="Proteomes" id="UP000095280"/>
    </source>
</evidence>
<accession>A0A1I8F4P3</accession>
<dbReference type="AlphaFoldDB" id="A0A1I8F4P3"/>
<proteinExistence type="predicted"/>
<sequence length="184" mass="20359">PDTADAHAPDVRRPPLSARPLGEYWIIFWIARRQLGYEDACSSSRQVDGAVADFMSAGSLKREYNSDDDDCQILDDDASGQHVRPVLTLSALRAAAAAAFGASAAYRQLKDETGSNVFDFSLPYSAPVNMEAAKKVIDKALQITSYKPTNIAAWTKANNFYLRTVVYKNMRKEILRRGASDHLK</sequence>
<dbReference type="Proteomes" id="UP000095280">
    <property type="component" value="Unplaced"/>
</dbReference>
<organism evidence="1 2">
    <name type="scientific">Macrostomum lignano</name>
    <dbReference type="NCBI Taxonomy" id="282301"/>
    <lineage>
        <taxon>Eukaryota</taxon>
        <taxon>Metazoa</taxon>
        <taxon>Spiralia</taxon>
        <taxon>Lophotrochozoa</taxon>
        <taxon>Platyhelminthes</taxon>
        <taxon>Rhabditophora</taxon>
        <taxon>Macrostomorpha</taxon>
        <taxon>Macrostomida</taxon>
        <taxon>Macrostomidae</taxon>
        <taxon>Macrostomum</taxon>
    </lineage>
</organism>
<reference evidence="2" key="1">
    <citation type="submission" date="2016-11" db="UniProtKB">
        <authorList>
            <consortium name="WormBaseParasite"/>
        </authorList>
    </citation>
    <scope>IDENTIFICATION</scope>
</reference>
<evidence type="ECO:0000313" key="2">
    <source>
        <dbReference type="WBParaSite" id="maker-unitig_19796-snap-gene-0.1-mRNA-1"/>
    </source>
</evidence>
<keyword evidence="1" id="KW-1185">Reference proteome</keyword>
<dbReference type="WBParaSite" id="maker-unitig_19796-snap-gene-0.1-mRNA-1">
    <property type="protein sequence ID" value="maker-unitig_19796-snap-gene-0.1-mRNA-1"/>
    <property type="gene ID" value="maker-unitig_19796-snap-gene-0.1"/>
</dbReference>
<name>A0A1I8F4P3_9PLAT</name>
<protein>
    <submittedName>
        <fullName evidence="2">Rubis-subs-bind domain-containing protein</fullName>
    </submittedName>
</protein>